<keyword evidence="3" id="KW-1185">Reference proteome</keyword>
<dbReference type="PANTHER" id="PTHR31111:SF120">
    <property type="entry name" value="F-BOX DOMAIN-CONTAINING PROTEIN"/>
    <property type="match status" value="1"/>
</dbReference>
<name>A0A0D3CDM6_BRAOL</name>
<dbReference type="Pfam" id="PF00646">
    <property type="entry name" value="F-box"/>
    <property type="match status" value="1"/>
</dbReference>
<evidence type="ECO:0000313" key="2">
    <source>
        <dbReference type="EnsemblPlants" id="Bo5g048730.1"/>
    </source>
</evidence>
<sequence length="519" mass="58154">MNIEKNNNPVKSRKIIKRCTHSSTISSMYAGENLDTFPMDLINEILKRLPAKTIAICQCVSKQWAFLLGSPHFTKSFLTCSTTRPRLLFTFELGGKWHFFSSPQPRNADEQLITIWVSLEIGKEKSSWRKIGCLVPHFPVRYRNTICINGILYYVAWRSLNIVRACFDVKSEEFRFIKLEDVSHVLASYFALISYKGKLGLLDQLHRRVQESYDEDQKGRRLQENDCFWKSMVGMSVQREADEDGKISREEVSGHGGEGDIKDFEPDWEVLLKLIGKFCECNVLCVGLLLVLGGNGFVGSHVCKEALDCGLSVSSLTRSGRSSVQESWASRVTWHQETVPTSLGVSEKGSTDTKSFSLEIRQGVGAVCVYDHPGDEATLVKQMVSDRTLPEYHIDLISESSGVALLEPSRSIRRFLRFLQNPWQRDVWTSDAALVGGGSETSGLATQIVWGVGAETFAFDAALEGGGIETDCTSDAAYESCLFMLELNFYSGVLLLKSVMRLARRSDCYRTGALEVYVN</sequence>
<dbReference type="SMART" id="SM00256">
    <property type="entry name" value="FBOX"/>
    <property type="match status" value="1"/>
</dbReference>
<dbReference type="InterPro" id="IPR013187">
    <property type="entry name" value="F-box-assoc_dom_typ3"/>
</dbReference>
<organism evidence="2 3">
    <name type="scientific">Brassica oleracea var. oleracea</name>
    <dbReference type="NCBI Taxonomy" id="109376"/>
    <lineage>
        <taxon>Eukaryota</taxon>
        <taxon>Viridiplantae</taxon>
        <taxon>Streptophyta</taxon>
        <taxon>Embryophyta</taxon>
        <taxon>Tracheophyta</taxon>
        <taxon>Spermatophyta</taxon>
        <taxon>Magnoliopsida</taxon>
        <taxon>eudicotyledons</taxon>
        <taxon>Gunneridae</taxon>
        <taxon>Pentapetalae</taxon>
        <taxon>rosids</taxon>
        <taxon>malvids</taxon>
        <taxon>Brassicales</taxon>
        <taxon>Brassicaceae</taxon>
        <taxon>Brassiceae</taxon>
        <taxon>Brassica</taxon>
    </lineage>
</organism>
<dbReference type="InterPro" id="IPR001810">
    <property type="entry name" value="F-box_dom"/>
</dbReference>
<dbReference type="InterPro" id="IPR036047">
    <property type="entry name" value="F-box-like_dom_sf"/>
</dbReference>
<dbReference type="Pfam" id="PF08268">
    <property type="entry name" value="FBA_3"/>
    <property type="match status" value="1"/>
</dbReference>
<dbReference type="InterPro" id="IPR036291">
    <property type="entry name" value="NAD(P)-bd_dom_sf"/>
</dbReference>
<dbReference type="PANTHER" id="PTHR31111">
    <property type="entry name" value="BNAA05G37150D PROTEIN-RELATED"/>
    <property type="match status" value="1"/>
</dbReference>
<dbReference type="Proteomes" id="UP000032141">
    <property type="component" value="Chromosome C5"/>
</dbReference>
<dbReference type="AlphaFoldDB" id="A0A0D3CDM6"/>
<reference evidence="2 3" key="1">
    <citation type="journal article" date="2014" name="Genome Biol.">
        <title>Transcriptome and methylome profiling reveals relics of genome dominance in the mesopolyploid Brassica oleracea.</title>
        <authorList>
            <person name="Parkin I.A."/>
            <person name="Koh C."/>
            <person name="Tang H."/>
            <person name="Robinson S.J."/>
            <person name="Kagale S."/>
            <person name="Clarke W.E."/>
            <person name="Town C.D."/>
            <person name="Nixon J."/>
            <person name="Krishnakumar V."/>
            <person name="Bidwell S.L."/>
            <person name="Denoeud F."/>
            <person name="Belcram H."/>
            <person name="Links M.G."/>
            <person name="Just J."/>
            <person name="Clarke C."/>
            <person name="Bender T."/>
            <person name="Huebert T."/>
            <person name="Mason A.S."/>
            <person name="Pires J.C."/>
            <person name="Barker G."/>
            <person name="Moore J."/>
            <person name="Walley P.G."/>
            <person name="Manoli S."/>
            <person name="Batley J."/>
            <person name="Edwards D."/>
            <person name="Nelson M.N."/>
            <person name="Wang X."/>
            <person name="Paterson A.H."/>
            <person name="King G."/>
            <person name="Bancroft I."/>
            <person name="Chalhoub B."/>
            <person name="Sharpe A.G."/>
        </authorList>
    </citation>
    <scope>NUCLEOTIDE SEQUENCE</scope>
    <source>
        <strain evidence="2 3">cv. TO1000</strain>
    </source>
</reference>
<evidence type="ECO:0000313" key="3">
    <source>
        <dbReference type="Proteomes" id="UP000032141"/>
    </source>
</evidence>
<feature type="domain" description="F-box" evidence="1">
    <location>
        <begin position="37"/>
        <end position="77"/>
    </location>
</feature>
<dbReference type="NCBIfam" id="TIGR01640">
    <property type="entry name" value="F_box_assoc_1"/>
    <property type="match status" value="1"/>
</dbReference>
<dbReference type="HOGENOM" id="CLU_525165_0_0_1"/>
<dbReference type="InterPro" id="IPR017451">
    <property type="entry name" value="F-box-assoc_interact_dom"/>
</dbReference>
<dbReference type="SUPFAM" id="SSF81383">
    <property type="entry name" value="F-box domain"/>
    <property type="match status" value="1"/>
</dbReference>
<protein>
    <recommendedName>
        <fullName evidence="1">F-box domain-containing protein</fullName>
    </recommendedName>
</protein>
<dbReference type="EnsemblPlants" id="Bo5g048730.1">
    <property type="protein sequence ID" value="Bo5g048730.1"/>
    <property type="gene ID" value="Bo5g048730"/>
</dbReference>
<dbReference type="eggNOG" id="KOG4288">
    <property type="taxonomic scope" value="Eukaryota"/>
</dbReference>
<dbReference type="SUPFAM" id="SSF51735">
    <property type="entry name" value="NAD(P)-binding Rossmann-fold domains"/>
    <property type="match status" value="1"/>
</dbReference>
<dbReference type="Gramene" id="Bo5g048730.1">
    <property type="protein sequence ID" value="Bo5g048730.1"/>
    <property type="gene ID" value="Bo5g048730"/>
</dbReference>
<reference evidence="2" key="2">
    <citation type="submission" date="2015-03" db="UniProtKB">
        <authorList>
            <consortium name="EnsemblPlants"/>
        </authorList>
    </citation>
    <scope>IDENTIFICATION</scope>
</reference>
<accession>A0A0D3CDM6</accession>
<proteinExistence type="predicted"/>
<dbReference type="Gene3D" id="3.40.50.720">
    <property type="entry name" value="NAD(P)-binding Rossmann-like Domain"/>
    <property type="match status" value="1"/>
</dbReference>
<evidence type="ECO:0000259" key="1">
    <source>
        <dbReference type="SMART" id="SM00256"/>
    </source>
</evidence>
<dbReference type="Gene3D" id="1.20.1280.50">
    <property type="match status" value="1"/>
</dbReference>